<dbReference type="InterPro" id="IPR016161">
    <property type="entry name" value="Ald_DH/histidinol_DH"/>
</dbReference>
<comment type="caution">
    <text evidence="1">The sequence shown here is derived from an EMBL/GenBank/DDBJ whole genome shotgun (WGS) entry which is preliminary data.</text>
</comment>
<dbReference type="Gene3D" id="3.40.309.10">
    <property type="entry name" value="Aldehyde Dehydrogenase, Chain A, domain 2"/>
    <property type="match status" value="1"/>
</dbReference>
<evidence type="ECO:0000313" key="1">
    <source>
        <dbReference type="EMBL" id="CAB4043695.1"/>
    </source>
</evidence>
<gene>
    <name evidence="1" type="ORF">PACLA_8A033500</name>
</gene>
<dbReference type="InterPro" id="IPR016163">
    <property type="entry name" value="Ald_DH_C"/>
</dbReference>
<dbReference type="Gene3D" id="3.40.605.10">
    <property type="entry name" value="Aldehyde Dehydrogenase, Chain A, domain 1"/>
    <property type="match status" value="1"/>
</dbReference>
<accession>A0A6S7KE11</accession>
<name>A0A6S7KE11_PARCT</name>
<organism evidence="1 2">
    <name type="scientific">Paramuricea clavata</name>
    <name type="common">Red gorgonian</name>
    <name type="synonym">Violescent sea-whip</name>
    <dbReference type="NCBI Taxonomy" id="317549"/>
    <lineage>
        <taxon>Eukaryota</taxon>
        <taxon>Metazoa</taxon>
        <taxon>Cnidaria</taxon>
        <taxon>Anthozoa</taxon>
        <taxon>Octocorallia</taxon>
        <taxon>Malacalcyonacea</taxon>
        <taxon>Plexauridae</taxon>
        <taxon>Paramuricea</taxon>
    </lineage>
</organism>
<proteinExistence type="predicted"/>
<dbReference type="InterPro" id="IPR015590">
    <property type="entry name" value="Aldehyde_DH_dom"/>
</dbReference>
<keyword evidence="2" id="KW-1185">Reference proteome</keyword>
<dbReference type="SUPFAM" id="SSF53720">
    <property type="entry name" value="ALDH-like"/>
    <property type="match status" value="1"/>
</dbReference>
<dbReference type="GO" id="GO:0016620">
    <property type="term" value="F:oxidoreductase activity, acting on the aldehyde or oxo group of donors, NAD or NADP as acceptor"/>
    <property type="evidence" value="ECO:0007669"/>
    <property type="project" value="InterPro"/>
</dbReference>
<dbReference type="OrthoDB" id="310895at2759"/>
<reference evidence="1" key="1">
    <citation type="submission" date="2020-04" db="EMBL/GenBank/DDBJ databases">
        <authorList>
            <person name="Alioto T."/>
            <person name="Alioto T."/>
            <person name="Gomez Garrido J."/>
        </authorList>
    </citation>
    <scope>NUCLEOTIDE SEQUENCE</scope>
    <source>
        <strain evidence="1">A484AB</strain>
    </source>
</reference>
<dbReference type="Pfam" id="PF00171">
    <property type="entry name" value="Aldedh"/>
    <property type="match status" value="1"/>
</dbReference>
<evidence type="ECO:0000313" key="2">
    <source>
        <dbReference type="Proteomes" id="UP001152795"/>
    </source>
</evidence>
<dbReference type="EMBL" id="CACRXK020032921">
    <property type="protein sequence ID" value="CAB4043695.1"/>
    <property type="molecule type" value="Genomic_DNA"/>
</dbReference>
<dbReference type="PANTHER" id="PTHR11699">
    <property type="entry name" value="ALDEHYDE DEHYDROGENASE-RELATED"/>
    <property type="match status" value="1"/>
</dbReference>
<protein>
    <submittedName>
        <fullName evidence="1">Betaine-aldehyde dehydrogenase</fullName>
    </submittedName>
</protein>
<dbReference type="AlphaFoldDB" id="A0A6S7KE11"/>
<dbReference type="Proteomes" id="UP001152795">
    <property type="component" value="Unassembled WGS sequence"/>
</dbReference>
<sequence length="104" mass="11574">MAAALYVNFSTFIALFLDLVITWRCGTLRESDLTQGHRVAAKLNAGGCWINTYNIFRPQFPSGGFKMSGIGRESGYEGFDAYTQSKVVYVGNGNVETPFRKVDY</sequence>
<dbReference type="InterPro" id="IPR016162">
    <property type="entry name" value="Ald_DH_N"/>
</dbReference>